<feature type="chain" id="PRO_5012426109" evidence="6">
    <location>
        <begin position="25"/>
        <end position="218"/>
    </location>
</feature>
<dbReference type="PANTHER" id="PTHR30329">
    <property type="entry name" value="STATOR ELEMENT OF FLAGELLAR MOTOR COMPLEX"/>
    <property type="match status" value="1"/>
</dbReference>
<gene>
    <name evidence="8" type="ORF">CK623_00730</name>
</gene>
<accession>A0A2A2AUS1</accession>
<feature type="signal peptide" evidence="6">
    <location>
        <begin position="1"/>
        <end position="24"/>
    </location>
</feature>
<name>A0A2A2AUS1_9BURK</name>
<comment type="caution">
    <text evidence="8">The sequence shown here is derived from an EMBL/GenBank/DDBJ whole genome shotgun (WGS) entry which is preliminary data.</text>
</comment>
<organism evidence="8 9">
    <name type="scientific">Vandammella animalimorsus</name>
    <dbReference type="NCBI Taxonomy" id="2029117"/>
    <lineage>
        <taxon>Bacteria</taxon>
        <taxon>Pseudomonadati</taxon>
        <taxon>Pseudomonadota</taxon>
        <taxon>Betaproteobacteria</taxon>
        <taxon>Burkholderiales</taxon>
        <taxon>Comamonadaceae</taxon>
        <taxon>Vandammella</taxon>
    </lineage>
</organism>
<evidence type="ECO:0000256" key="2">
    <source>
        <dbReference type="ARBA" id="ARBA00023136"/>
    </source>
</evidence>
<dbReference type="PANTHER" id="PTHR30329:SF21">
    <property type="entry name" value="LIPOPROTEIN YIAD-RELATED"/>
    <property type="match status" value="1"/>
</dbReference>
<dbReference type="PROSITE" id="PS51123">
    <property type="entry name" value="OMPA_2"/>
    <property type="match status" value="1"/>
</dbReference>
<comment type="subcellular location">
    <subcellularLocation>
        <location evidence="1">Cell outer membrane</location>
    </subcellularLocation>
</comment>
<proteinExistence type="predicted"/>
<dbReference type="RefSeq" id="WP_095555949.1">
    <property type="nucleotide sequence ID" value="NZ_NSJD01000001.1"/>
</dbReference>
<evidence type="ECO:0000256" key="1">
    <source>
        <dbReference type="ARBA" id="ARBA00004442"/>
    </source>
</evidence>
<dbReference type="CDD" id="cd07185">
    <property type="entry name" value="OmpA_C-like"/>
    <property type="match status" value="1"/>
</dbReference>
<dbReference type="InterPro" id="IPR006665">
    <property type="entry name" value="OmpA-like"/>
</dbReference>
<dbReference type="AlphaFoldDB" id="A0A2A2AUS1"/>
<reference evidence="8 9" key="1">
    <citation type="submission" date="2017-08" db="EMBL/GenBank/DDBJ databases">
        <title>WGS of Clinical strains of the CDC Group NO-1 linked to zoonotic infections in humans.</title>
        <authorList>
            <person name="Bernier A.-M."/>
            <person name="Bernard K."/>
        </authorList>
    </citation>
    <scope>NUCLEOTIDE SEQUENCE [LARGE SCALE GENOMIC DNA]</scope>
    <source>
        <strain evidence="8 9">NML79-0751</strain>
    </source>
</reference>
<keyword evidence="3" id="KW-0998">Cell outer membrane</keyword>
<feature type="compositionally biased region" description="Basic and acidic residues" evidence="5">
    <location>
        <begin position="196"/>
        <end position="206"/>
    </location>
</feature>
<dbReference type="InterPro" id="IPR036737">
    <property type="entry name" value="OmpA-like_sf"/>
</dbReference>
<dbReference type="SUPFAM" id="SSF103088">
    <property type="entry name" value="OmpA-like"/>
    <property type="match status" value="1"/>
</dbReference>
<sequence length="218" mass="22639">MKSAKTWLVSCTALALLACHQPGASTEPESAPPAPEPKSQTLQPGAPEPEQAMPAPQAAPASRIEASGSSLRAQGSGLSASGSSLSGKQSDFNIQIDLSADVLFDFDKAELKPEANAELQKAADVIAQKGKGVILITGHTDGKGSDAYNLRLSRARAEAVKNWLIAQGLQQNYQTEGKGAAHPVAPNTHADGSDNPEGRAKNRRVEIVVNKTATLGGQ</sequence>
<dbReference type="Proteomes" id="UP000218644">
    <property type="component" value="Unassembled WGS sequence"/>
</dbReference>
<dbReference type="InterPro" id="IPR050330">
    <property type="entry name" value="Bact_OuterMem_StrucFunc"/>
</dbReference>
<dbReference type="PROSITE" id="PS51257">
    <property type="entry name" value="PROKAR_LIPOPROTEIN"/>
    <property type="match status" value="1"/>
</dbReference>
<feature type="region of interest" description="Disordered" evidence="5">
    <location>
        <begin position="22"/>
        <end position="87"/>
    </location>
</feature>
<feature type="region of interest" description="Disordered" evidence="5">
    <location>
        <begin position="175"/>
        <end position="218"/>
    </location>
</feature>
<protein>
    <submittedName>
        <fullName evidence="8">Cell envelope biogenesis protein OmpA</fullName>
    </submittedName>
</protein>
<evidence type="ECO:0000313" key="9">
    <source>
        <dbReference type="Proteomes" id="UP000218644"/>
    </source>
</evidence>
<dbReference type="EMBL" id="NSJD01000001">
    <property type="protein sequence ID" value="PAT41497.1"/>
    <property type="molecule type" value="Genomic_DNA"/>
</dbReference>
<evidence type="ECO:0000256" key="4">
    <source>
        <dbReference type="PROSITE-ProRule" id="PRU00473"/>
    </source>
</evidence>
<dbReference type="PRINTS" id="PR01021">
    <property type="entry name" value="OMPADOMAIN"/>
</dbReference>
<dbReference type="GO" id="GO:0009279">
    <property type="term" value="C:cell outer membrane"/>
    <property type="evidence" value="ECO:0007669"/>
    <property type="project" value="UniProtKB-SubCell"/>
</dbReference>
<dbReference type="InterPro" id="IPR006664">
    <property type="entry name" value="OMP_bac"/>
</dbReference>
<dbReference type="Pfam" id="PF00691">
    <property type="entry name" value="OmpA"/>
    <property type="match status" value="1"/>
</dbReference>
<evidence type="ECO:0000256" key="3">
    <source>
        <dbReference type="ARBA" id="ARBA00023237"/>
    </source>
</evidence>
<evidence type="ECO:0000313" key="8">
    <source>
        <dbReference type="EMBL" id="PAT41497.1"/>
    </source>
</evidence>
<keyword evidence="6" id="KW-0732">Signal</keyword>
<keyword evidence="2 4" id="KW-0472">Membrane</keyword>
<evidence type="ECO:0000256" key="6">
    <source>
        <dbReference type="SAM" id="SignalP"/>
    </source>
</evidence>
<feature type="domain" description="OmpA-like" evidence="7">
    <location>
        <begin position="90"/>
        <end position="213"/>
    </location>
</feature>
<evidence type="ECO:0000256" key="5">
    <source>
        <dbReference type="SAM" id="MobiDB-lite"/>
    </source>
</evidence>
<feature type="compositionally biased region" description="Low complexity" evidence="5">
    <location>
        <begin position="37"/>
        <end position="87"/>
    </location>
</feature>
<dbReference type="Gene3D" id="3.30.1330.60">
    <property type="entry name" value="OmpA-like domain"/>
    <property type="match status" value="1"/>
</dbReference>
<evidence type="ECO:0000259" key="7">
    <source>
        <dbReference type="PROSITE" id="PS51123"/>
    </source>
</evidence>